<proteinExistence type="predicted"/>
<dbReference type="NCBIfam" id="TIGR00121">
    <property type="entry name" value="birA_ligase"/>
    <property type="match status" value="1"/>
</dbReference>
<reference evidence="8 9" key="1">
    <citation type="submission" date="2023-07" db="EMBL/GenBank/DDBJ databases">
        <title>Sorghum-associated microbial communities from plants grown in Nebraska, USA.</title>
        <authorList>
            <person name="Schachtman D."/>
        </authorList>
    </citation>
    <scope>NUCLEOTIDE SEQUENCE [LARGE SCALE GENOMIC DNA]</scope>
    <source>
        <strain evidence="8 9">DS2154</strain>
    </source>
</reference>
<evidence type="ECO:0000256" key="5">
    <source>
        <dbReference type="ARBA" id="ARBA00024227"/>
    </source>
</evidence>
<feature type="domain" description="BPL/LPL catalytic" evidence="7">
    <location>
        <begin position="1"/>
        <end position="185"/>
    </location>
</feature>
<dbReference type="InterPro" id="IPR008988">
    <property type="entry name" value="Transcriptional_repressor_C"/>
</dbReference>
<gene>
    <name evidence="8" type="ORF">J2800_002036</name>
</gene>
<evidence type="ECO:0000256" key="1">
    <source>
        <dbReference type="ARBA" id="ARBA00022598"/>
    </source>
</evidence>
<dbReference type="RefSeq" id="WP_310031157.1">
    <property type="nucleotide sequence ID" value="NZ_JAVDRL010000005.1"/>
</dbReference>
<dbReference type="SUPFAM" id="SSF55681">
    <property type="entry name" value="Class II aaRS and biotin synthetases"/>
    <property type="match status" value="1"/>
</dbReference>
<sequence length="252" mass="26221">MTGPTSTFEVPPVVVLDEIDSTNAEARRRAEAGEAGPVWIVGLRQTAGRGRRGRAWETGAGNLAATLLFSTEKPPAEAAQVTFVAALAVADLLGAYVSPGLVSLKWPNDPLLGGLKVSGVLVESGTRPAGGLWIAVGVGVNLARKPIDSERPATALTTYLVTPPTPVEAIEVLAGAFARWEDVWLRLGFPAIADAWTARAHGLGQTCVARLGAETLEGIAEGLDGDGALRLRLADGHLRRVTAGDVFFGEAS</sequence>
<keyword evidence="4" id="KW-0092">Biotin</keyword>
<dbReference type="SUPFAM" id="SSF50037">
    <property type="entry name" value="C-terminal domain of transcriptional repressors"/>
    <property type="match status" value="1"/>
</dbReference>
<evidence type="ECO:0000256" key="6">
    <source>
        <dbReference type="ARBA" id="ARBA00047846"/>
    </source>
</evidence>
<dbReference type="InterPro" id="IPR003142">
    <property type="entry name" value="BPL_C"/>
</dbReference>
<comment type="caution">
    <text evidence="8">The sequence shown here is derived from an EMBL/GenBank/DDBJ whole genome shotgun (WGS) entry which is preliminary data.</text>
</comment>
<keyword evidence="9" id="KW-1185">Reference proteome</keyword>
<dbReference type="Pfam" id="PF02237">
    <property type="entry name" value="BPL_C"/>
    <property type="match status" value="1"/>
</dbReference>
<evidence type="ECO:0000313" key="9">
    <source>
        <dbReference type="Proteomes" id="UP001262754"/>
    </source>
</evidence>
<dbReference type="Proteomes" id="UP001262754">
    <property type="component" value="Unassembled WGS sequence"/>
</dbReference>
<dbReference type="PANTHER" id="PTHR12835">
    <property type="entry name" value="BIOTIN PROTEIN LIGASE"/>
    <property type="match status" value="1"/>
</dbReference>
<dbReference type="InterPro" id="IPR045864">
    <property type="entry name" value="aa-tRNA-synth_II/BPL/LPL"/>
</dbReference>
<keyword evidence="1 8" id="KW-0436">Ligase</keyword>
<dbReference type="InterPro" id="IPR004143">
    <property type="entry name" value="BPL_LPL_catalytic"/>
</dbReference>
<accession>A0ABU1MYP0</accession>
<dbReference type="PANTHER" id="PTHR12835:SF5">
    <property type="entry name" value="BIOTIN--PROTEIN LIGASE"/>
    <property type="match status" value="1"/>
</dbReference>
<protein>
    <recommendedName>
        <fullName evidence="5">biotin--[biotin carboxyl-carrier protein] ligase</fullName>
        <ecNumber evidence="5">6.3.4.15</ecNumber>
    </recommendedName>
</protein>
<dbReference type="EMBL" id="JAVDRL010000005">
    <property type="protein sequence ID" value="MDR6531294.1"/>
    <property type="molecule type" value="Genomic_DNA"/>
</dbReference>
<evidence type="ECO:0000313" key="8">
    <source>
        <dbReference type="EMBL" id="MDR6531294.1"/>
    </source>
</evidence>
<evidence type="ECO:0000256" key="4">
    <source>
        <dbReference type="ARBA" id="ARBA00023267"/>
    </source>
</evidence>
<dbReference type="EC" id="6.3.4.15" evidence="5"/>
<dbReference type="CDD" id="cd16442">
    <property type="entry name" value="BPL"/>
    <property type="match status" value="1"/>
</dbReference>
<dbReference type="InterPro" id="IPR004408">
    <property type="entry name" value="Biotin_CoA_COase_ligase"/>
</dbReference>
<evidence type="ECO:0000259" key="7">
    <source>
        <dbReference type="PROSITE" id="PS51733"/>
    </source>
</evidence>
<evidence type="ECO:0000256" key="2">
    <source>
        <dbReference type="ARBA" id="ARBA00022741"/>
    </source>
</evidence>
<name>A0ABU1MYP0_9CAUL</name>
<dbReference type="Gene3D" id="2.30.30.100">
    <property type="match status" value="1"/>
</dbReference>
<organism evidence="8 9">
    <name type="scientific">Caulobacter rhizosphaerae</name>
    <dbReference type="NCBI Taxonomy" id="2010972"/>
    <lineage>
        <taxon>Bacteria</taxon>
        <taxon>Pseudomonadati</taxon>
        <taxon>Pseudomonadota</taxon>
        <taxon>Alphaproteobacteria</taxon>
        <taxon>Caulobacterales</taxon>
        <taxon>Caulobacteraceae</taxon>
        <taxon>Caulobacter</taxon>
    </lineage>
</organism>
<dbReference type="PROSITE" id="PS51733">
    <property type="entry name" value="BPL_LPL_CATALYTIC"/>
    <property type="match status" value="1"/>
</dbReference>
<keyword evidence="2" id="KW-0547">Nucleotide-binding</keyword>
<dbReference type="Gene3D" id="3.30.930.10">
    <property type="entry name" value="Bira Bifunctional Protein, Domain 2"/>
    <property type="match status" value="1"/>
</dbReference>
<dbReference type="Pfam" id="PF03099">
    <property type="entry name" value="BPL_LplA_LipB"/>
    <property type="match status" value="1"/>
</dbReference>
<dbReference type="GO" id="GO:0004077">
    <property type="term" value="F:biotin--[biotin carboxyl-carrier protein] ligase activity"/>
    <property type="evidence" value="ECO:0007669"/>
    <property type="project" value="UniProtKB-EC"/>
</dbReference>
<evidence type="ECO:0000256" key="3">
    <source>
        <dbReference type="ARBA" id="ARBA00022840"/>
    </source>
</evidence>
<keyword evidence="3" id="KW-0067">ATP-binding</keyword>
<comment type="catalytic activity">
    <reaction evidence="6">
        <text>biotin + L-lysyl-[protein] + ATP = N(6)-biotinyl-L-lysyl-[protein] + AMP + diphosphate + H(+)</text>
        <dbReference type="Rhea" id="RHEA:11756"/>
        <dbReference type="Rhea" id="RHEA-COMP:9752"/>
        <dbReference type="Rhea" id="RHEA-COMP:10505"/>
        <dbReference type="ChEBI" id="CHEBI:15378"/>
        <dbReference type="ChEBI" id="CHEBI:29969"/>
        <dbReference type="ChEBI" id="CHEBI:30616"/>
        <dbReference type="ChEBI" id="CHEBI:33019"/>
        <dbReference type="ChEBI" id="CHEBI:57586"/>
        <dbReference type="ChEBI" id="CHEBI:83144"/>
        <dbReference type="ChEBI" id="CHEBI:456215"/>
        <dbReference type="EC" id="6.3.4.15"/>
    </reaction>
</comment>